<gene>
    <name evidence="3" type="ORF">SAMN04490178_11426</name>
</gene>
<proteinExistence type="predicted"/>
<dbReference type="GO" id="GO:0009073">
    <property type="term" value="P:aromatic amino acid family biosynthetic process"/>
    <property type="evidence" value="ECO:0007669"/>
    <property type="project" value="InterPro"/>
</dbReference>
<dbReference type="OrthoDB" id="9780456at2"/>
<protein>
    <submittedName>
        <fullName evidence="3">3-deoxy-D-arabinoheptulosonate-7-phosphate synthase</fullName>
    </submittedName>
</protein>
<evidence type="ECO:0000313" key="4">
    <source>
        <dbReference type="Proteomes" id="UP000198847"/>
    </source>
</evidence>
<dbReference type="GO" id="GO:0016832">
    <property type="term" value="F:aldehyde-lyase activity"/>
    <property type="evidence" value="ECO:0007669"/>
    <property type="project" value="InterPro"/>
</dbReference>
<dbReference type="NCBIfam" id="TIGR01361">
    <property type="entry name" value="DAHP_synth_Bsub"/>
    <property type="match status" value="1"/>
</dbReference>
<dbReference type="GO" id="GO:0016740">
    <property type="term" value="F:transferase activity"/>
    <property type="evidence" value="ECO:0007669"/>
    <property type="project" value="UniProtKB-KW"/>
</dbReference>
<dbReference type="AlphaFoldDB" id="A0A1H8W4Q4"/>
<dbReference type="InterPro" id="IPR006218">
    <property type="entry name" value="DAHP1/KDSA"/>
</dbReference>
<dbReference type="SUPFAM" id="SSF51569">
    <property type="entry name" value="Aldolase"/>
    <property type="match status" value="1"/>
</dbReference>
<sequence>MASYRLVSREYKAEDTVIRLGDVVIGGTAKVFIAGPCAVESREQLLTTARLVRQGGAQILRGGAFKPRTSPYDFQGLAEKGLEYMAEARALTGLKIVTEVLEPDAVPVVAQYADLLQVGARNMQNFSLLKAVGRSQKPVVLKRGLAATMDEWLQAAEYILYEGNQQVVFCERGIRTFATHSRNTLDMSVIPALKQASHLPVIVDPSHATGRRDLVAPMSLAGLAAGADGIMIEMHPNPEIALCDGPQSLYPQEYFLLMQELRALSGFLGGLARQKAVGE</sequence>
<dbReference type="InterPro" id="IPR052899">
    <property type="entry name" value="Class-I_DAHP_synthase"/>
</dbReference>
<evidence type="ECO:0000313" key="3">
    <source>
        <dbReference type="EMBL" id="SEP22625.1"/>
    </source>
</evidence>
<dbReference type="STRING" id="112903.SAMN04490178_11426"/>
<organism evidence="3 4">
    <name type="scientific">Propionispora vibrioides</name>
    <dbReference type="NCBI Taxonomy" id="112903"/>
    <lineage>
        <taxon>Bacteria</taxon>
        <taxon>Bacillati</taxon>
        <taxon>Bacillota</taxon>
        <taxon>Negativicutes</taxon>
        <taxon>Selenomonadales</taxon>
        <taxon>Sporomusaceae</taxon>
        <taxon>Propionispora</taxon>
    </lineage>
</organism>
<dbReference type="RefSeq" id="WP_091747617.1">
    <property type="nucleotide sequence ID" value="NZ_FODY01000014.1"/>
</dbReference>
<dbReference type="InterPro" id="IPR006268">
    <property type="entry name" value="DAHP_syn_2"/>
</dbReference>
<dbReference type="Pfam" id="PF00793">
    <property type="entry name" value="DAHP_synth_1"/>
    <property type="match status" value="1"/>
</dbReference>
<dbReference type="NCBIfam" id="NF009239">
    <property type="entry name" value="PRK12595.1"/>
    <property type="match status" value="1"/>
</dbReference>
<keyword evidence="4" id="KW-1185">Reference proteome</keyword>
<evidence type="ECO:0000259" key="2">
    <source>
        <dbReference type="Pfam" id="PF00793"/>
    </source>
</evidence>
<name>A0A1H8W4Q4_9FIRM</name>
<accession>A0A1H8W4Q4</accession>
<dbReference type="PANTHER" id="PTHR43018:SF1">
    <property type="entry name" value="PROTEIN AROA(G)"/>
    <property type="match status" value="1"/>
</dbReference>
<dbReference type="NCBIfam" id="NF006421">
    <property type="entry name" value="PRK08673.1"/>
    <property type="match status" value="1"/>
</dbReference>
<dbReference type="Gene3D" id="3.20.20.70">
    <property type="entry name" value="Aldolase class I"/>
    <property type="match status" value="1"/>
</dbReference>
<reference evidence="3 4" key="1">
    <citation type="submission" date="2016-10" db="EMBL/GenBank/DDBJ databases">
        <authorList>
            <person name="de Groot N.N."/>
        </authorList>
    </citation>
    <scope>NUCLEOTIDE SEQUENCE [LARGE SCALE GENOMIC DNA]</scope>
    <source>
        <strain evidence="3 4">DSM 13305</strain>
    </source>
</reference>
<dbReference type="EMBL" id="FODY01000014">
    <property type="protein sequence ID" value="SEP22625.1"/>
    <property type="molecule type" value="Genomic_DNA"/>
</dbReference>
<keyword evidence="1" id="KW-0808">Transferase</keyword>
<evidence type="ECO:0000256" key="1">
    <source>
        <dbReference type="ARBA" id="ARBA00022679"/>
    </source>
</evidence>
<dbReference type="InterPro" id="IPR013785">
    <property type="entry name" value="Aldolase_TIM"/>
</dbReference>
<dbReference type="Proteomes" id="UP000198847">
    <property type="component" value="Unassembled WGS sequence"/>
</dbReference>
<dbReference type="PANTHER" id="PTHR43018">
    <property type="entry name" value="PHOSPHO-2-DEHYDRO-3-DEOXYHEPTONATE ALDOLASE"/>
    <property type="match status" value="1"/>
</dbReference>
<feature type="domain" description="DAHP synthetase I/KDSA" evidence="2">
    <location>
        <begin position="17"/>
        <end position="254"/>
    </location>
</feature>